<accession>A0A553NGR5</accession>
<comment type="caution">
    <text evidence="2">The sequence shown here is derived from an EMBL/GenBank/DDBJ whole genome shotgun (WGS) entry which is preliminary data.</text>
</comment>
<dbReference type="InterPro" id="IPR014352">
    <property type="entry name" value="FERM/acyl-CoA-bd_prot_sf"/>
</dbReference>
<dbReference type="InterPro" id="IPR018979">
    <property type="entry name" value="FERM_N"/>
</dbReference>
<dbReference type="SUPFAM" id="SSF50729">
    <property type="entry name" value="PH domain-like"/>
    <property type="match status" value="1"/>
</dbReference>
<evidence type="ECO:0000313" key="2">
    <source>
        <dbReference type="EMBL" id="TRY64642.1"/>
    </source>
</evidence>
<dbReference type="PANTHER" id="PTHR13429">
    <property type="entry name" value="FERM DOMAIN (PROTEIN4.1-EZRIN-RADIXIN-MOESIN) FAMILY"/>
    <property type="match status" value="1"/>
</dbReference>
<dbReference type="GO" id="GO:0098592">
    <property type="term" value="C:cytoplasmic side of apical plasma membrane"/>
    <property type="evidence" value="ECO:0007669"/>
    <property type="project" value="TreeGrafter"/>
</dbReference>
<protein>
    <recommendedName>
        <fullName evidence="1">FERM domain-containing protein</fullName>
    </recommendedName>
</protein>
<dbReference type="STRING" id="623744.A0A553NGR5"/>
<dbReference type="Pfam" id="PF09379">
    <property type="entry name" value="FERM_N"/>
    <property type="match status" value="1"/>
</dbReference>
<dbReference type="GO" id="GO:0035332">
    <property type="term" value="P:positive regulation of hippo signaling"/>
    <property type="evidence" value="ECO:0007669"/>
    <property type="project" value="TreeGrafter"/>
</dbReference>
<dbReference type="InterPro" id="IPR000299">
    <property type="entry name" value="FERM_domain"/>
</dbReference>
<evidence type="ECO:0000259" key="1">
    <source>
        <dbReference type="PROSITE" id="PS50057"/>
    </source>
</evidence>
<dbReference type="SMART" id="SM01196">
    <property type="entry name" value="FERM_C"/>
    <property type="match status" value="1"/>
</dbReference>
<dbReference type="Gene3D" id="2.30.29.30">
    <property type="entry name" value="Pleckstrin-homology domain (PH domain)/Phosphotyrosine-binding domain (PTB)"/>
    <property type="match status" value="1"/>
</dbReference>
<evidence type="ECO:0000313" key="3">
    <source>
        <dbReference type="Proteomes" id="UP000316079"/>
    </source>
</evidence>
<dbReference type="InterPro" id="IPR047145">
    <property type="entry name" value="FRMD6-like"/>
</dbReference>
<dbReference type="Gene3D" id="1.20.80.10">
    <property type="match status" value="1"/>
</dbReference>
<dbReference type="SUPFAM" id="SSF54236">
    <property type="entry name" value="Ubiquitin-like"/>
    <property type="match status" value="1"/>
</dbReference>
<gene>
    <name evidence="2" type="ORF">DNTS_003094</name>
</gene>
<dbReference type="InterPro" id="IPR018980">
    <property type="entry name" value="FERM_PH-like_C"/>
</dbReference>
<organism evidence="2 3">
    <name type="scientific">Danionella cerebrum</name>
    <dbReference type="NCBI Taxonomy" id="2873325"/>
    <lineage>
        <taxon>Eukaryota</taxon>
        <taxon>Metazoa</taxon>
        <taxon>Chordata</taxon>
        <taxon>Craniata</taxon>
        <taxon>Vertebrata</taxon>
        <taxon>Euteleostomi</taxon>
        <taxon>Actinopterygii</taxon>
        <taxon>Neopterygii</taxon>
        <taxon>Teleostei</taxon>
        <taxon>Ostariophysi</taxon>
        <taxon>Cypriniformes</taxon>
        <taxon>Danionidae</taxon>
        <taxon>Danioninae</taxon>
        <taxon>Danionella</taxon>
    </lineage>
</organism>
<dbReference type="InterPro" id="IPR019748">
    <property type="entry name" value="FERM_central"/>
</dbReference>
<dbReference type="InterPro" id="IPR029071">
    <property type="entry name" value="Ubiquitin-like_domsf"/>
</dbReference>
<dbReference type="EMBL" id="SRMA01026981">
    <property type="protein sequence ID" value="TRY64642.1"/>
    <property type="molecule type" value="Genomic_DNA"/>
</dbReference>
<reference evidence="2 3" key="1">
    <citation type="journal article" date="2019" name="Sci. Data">
        <title>Hybrid genome assembly and annotation of Danionella translucida.</title>
        <authorList>
            <person name="Kadobianskyi M."/>
            <person name="Schulze L."/>
            <person name="Schuelke M."/>
            <person name="Judkewitz B."/>
        </authorList>
    </citation>
    <scope>NUCLEOTIDE SEQUENCE [LARGE SCALE GENOMIC DNA]</scope>
    <source>
        <strain evidence="2 3">Bolton</strain>
    </source>
</reference>
<dbReference type="Pfam" id="PF09380">
    <property type="entry name" value="FERM_C"/>
    <property type="match status" value="1"/>
</dbReference>
<dbReference type="PANTHER" id="PTHR13429:SF7">
    <property type="entry name" value="FERM DOMAIN-CONTAINING PROTEIN 1"/>
    <property type="match status" value="1"/>
</dbReference>
<dbReference type="Proteomes" id="UP000316079">
    <property type="component" value="Unassembled WGS sequence"/>
</dbReference>
<dbReference type="InterPro" id="IPR035963">
    <property type="entry name" value="FERM_2"/>
</dbReference>
<dbReference type="PROSITE" id="PS50057">
    <property type="entry name" value="FERM_3"/>
    <property type="match status" value="1"/>
</dbReference>
<name>A0A553NGR5_9TELE</name>
<dbReference type="Pfam" id="PF00373">
    <property type="entry name" value="FERM_M"/>
    <property type="match status" value="1"/>
</dbReference>
<dbReference type="AlphaFoldDB" id="A0A553NGR5"/>
<sequence length="416" mass="47546">MKNHTRILTIILPGDEELSLSVGLKDRGHDVLKQLSELLGISDLHLFGLSVVKDNQPLFLDLEQKLSLYLPKSWRKNSATDKAILFLKVQYFVENAQLLVKSEALQLYFAEVKRRVLRSQCFDQEGLFFQLASYALQVDLGDCKKPHAQHFSPPAFFPLWVVGKRGNDFILQHTPGLHKELEGVSSSVAALLFIQEALSLSDVPLTSYQLFKNKGKTQGCVLLGLTSTGLEISEILNGDHQFLYSLTWSTIHSVTFQGSRFDIRADGLPEKKLVLYSHSMLHAKHLLQHISNSHRMHLNMKPFIKKLEEKQGPCRGTHREKFITDGEDLDFYESDDELPLMKIFSCQWPERATPGRGDVDDECAFEMSVDEPKEMIVDDPEDYMRFVKLWVGEPVDDPENILQFFKLVDSEFVYTL</sequence>
<dbReference type="OrthoDB" id="5957665at2759"/>
<dbReference type="CDD" id="cd14473">
    <property type="entry name" value="FERM_B-lobe"/>
    <property type="match status" value="1"/>
</dbReference>
<dbReference type="InterPro" id="IPR011993">
    <property type="entry name" value="PH-like_dom_sf"/>
</dbReference>
<dbReference type="SUPFAM" id="SSF47031">
    <property type="entry name" value="Second domain of FERM"/>
    <property type="match status" value="1"/>
</dbReference>
<proteinExistence type="predicted"/>
<keyword evidence="3" id="KW-1185">Reference proteome</keyword>
<dbReference type="SMART" id="SM00295">
    <property type="entry name" value="B41"/>
    <property type="match status" value="1"/>
</dbReference>
<feature type="domain" description="FERM" evidence="1">
    <location>
        <begin position="6"/>
        <end position="301"/>
    </location>
</feature>
<dbReference type="InterPro" id="IPR019749">
    <property type="entry name" value="Band_41_domain"/>
</dbReference>